<keyword evidence="1" id="KW-0472">Membrane</keyword>
<sequence length="91" mass="10337">MISLEWVSIGYLVVVFLLLFGTTKKVKTWYLSIYAGIVAVFIIGELIIKFNTGFFQKGHSDWTTTNGPITLGYWVVPFYILLAIALLCRWG</sequence>
<keyword evidence="1" id="KW-1133">Transmembrane helix</keyword>
<protein>
    <submittedName>
        <fullName evidence="2">Uncharacterized protein</fullName>
    </submittedName>
</protein>
<evidence type="ECO:0000313" key="2">
    <source>
        <dbReference type="EMBL" id="MCM2532063.1"/>
    </source>
</evidence>
<proteinExistence type="predicted"/>
<feature type="transmembrane region" description="Helical" evidence="1">
    <location>
        <begin position="71"/>
        <end position="90"/>
    </location>
</feature>
<gene>
    <name evidence="2" type="ORF">NDK43_06235</name>
</gene>
<feature type="transmembrane region" description="Helical" evidence="1">
    <location>
        <begin position="29"/>
        <end position="51"/>
    </location>
</feature>
<evidence type="ECO:0000256" key="1">
    <source>
        <dbReference type="SAM" id="Phobius"/>
    </source>
</evidence>
<reference evidence="2 3" key="1">
    <citation type="submission" date="2022-06" db="EMBL/GenBank/DDBJ databases">
        <authorList>
            <person name="Jeon C.O."/>
        </authorList>
    </citation>
    <scope>NUCLEOTIDE SEQUENCE [LARGE SCALE GENOMIC DNA]</scope>
    <source>
        <strain evidence="2 3">KCTC 13943</strain>
    </source>
</reference>
<comment type="caution">
    <text evidence="2">The sequence shown here is derived from an EMBL/GenBank/DDBJ whole genome shotgun (WGS) entry which is preliminary data.</text>
</comment>
<accession>A0ABT0W6W3</accession>
<keyword evidence="1" id="KW-0812">Transmembrane</keyword>
<evidence type="ECO:0000313" key="3">
    <source>
        <dbReference type="Proteomes" id="UP001523262"/>
    </source>
</evidence>
<keyword evidence="3" id="KW-1185">Reference proteome</keyword>
<name>A0ABT0W6W3_9BACI</name>
<dbReference type="EMBL" id="JAMQCR010000001">
    <property type="protein sequence ID" value="MCM2532063.1"/>
    <property type="molecule type" value="Genomic_DNA"/>
</dbReference>
<organism evidence="2 3">
    <name type="scientific">Neobacillus pocheonensis</name>
    <dbReference type="NCBI Taxonomy" id="363869"/>
    <lineage>
        <taxon>Bacteria</taxon>
        <taxon>Bacillati</taxon>
        <taxon>Bacillota</taxon>
        <taxon>Bacilli</taxon>
        <taxon>Bacillales</taxon>
        <taxon>Bacillaceae</taxon>
        <taxon>Neobacillus</taxon>
    </lineage>
</organism>
<feature type="transmembrane region" description="Helical" evidence="1">
    <location>
        <begin position="6"/>
        <end position="22"/>
    </location>
</feature>
<dbReference type="Proteomes" id="UP001523262">
    <property type="component" value="Unassembled WGS sequence"/>
</dbReference>